<organism evidence="1 2">
    <name type="scientific">Roseateles albus</name>
    <dbReference type="NCBI Taxonomy" id="2987525"/>
    <lineage>
        <taxon>Bacteria</taxon>
        <taxon>Pseudomonadati</taxon>
        <taxon>Pseudomonadota</taxon>
        <taxon>Betaproteobacteria</taxon>
        <taxon>Burkholderiales</taxon>
        <taxon>Sphaerotilaceae</taxon>
        <taxon>Roseateles</taxon>
    </lineage>
</organism>
<name>A0ABT5KJJ9_9BURK</name>
<reference evidence="1 2" key="1">
    <citation type="submission" date="2022-10" db="EMBL/GenBank/DDBJ databases">
        <title>Paucibacter sp. hw1 Genome sequencing.</title>
        <authorList>
            <person name="Park S."/>
        </authorList>
    </citation>
    <scope>NUCLEOTIDE SEQUENCE [LARGE SCALE GENOMIC DNA]</scope>
    <source>
        <strain evidence="2">hw1</strain>
    </source>
</reference>
<evidence type="ECO:0000313" key="2">
    <source>
        <dbReference type="Proteomes" id="UP001221189"/>
    </source>
</evidence>
<keyword evidence="1" id="KW-0540">Nuclease</keyword>
<evidence type="ECO:0000313" key="1">
    <source>
        <dbReference type="EMBL" id="MDC8773567.1"/>
    </source>
</evidence>
<sequence length="118" mass="14322">MLVNYQAAYDSLMDKARWRITLTCYSEWHHVLPSSMDGRDHPSNMVLLTAREHYLAHLLLYRMGHTNQIFSVNAMLTDGTNKARKEQLRWKKWVRKWINKETQKQHRERNRENCSHIW</sequence>
<proteinExistence type="predicted"/>
<comment type="caution">
    <text evidence="1">The sequence shown here is derived from an EMBL/GenBank/DDBJ whole genome shotgun (WGS) entry which is preliminary data.</text>
</comment>
<dbReference type="Proteomes" id="UP001221189">
    <property type="component" value="Unassembled WGS sequence"/>
</dbReference>
<dbReference type="GO" id="GO:0004519">
    <property type="term" value="F:endonuclease activity"/>
    <property type="evidence" value="ECO:0007669"/>
    <property type="project" value="UniProtKB-KW"/>
</dbReference>
<dbReference type="InterPro" id="IPR003615">
    <property type="entry name" value="HNH_nuc"/>
</dbReference>
<dbReference type="CDD" id="cd00085">
    <property type="entry name" value="HNHc"/>
    <property type="match status" value="1"/>
</dbReference>
<dbReference type="EMBL" id="JAQQXT010000013">
    <property type="protein sequence ID" value="MDC8773567.1"/>
    <property type="molecule type" value="Genomic_DNA"/>
</dbReference>
<protein>
    <submittedName>
        <fullName evidence="1">HNH endonuclease signature motif containing protein</fullName>
    </submittedName>
</protein>
<keyword evidence="1" id="KW-0378">Hydrolase</keyword>
<keyword evidence="1" id="KW-0255">Endonuclease</keyword>
<accession>A0ABT5KJJ9</accession>
<dbReference type="RefSeq" id="WP_273601750.1">
    <property type="nucleotide sequence ID" value="NZ_JAQQXT010000013.1"/>
</dbReference>
<gene>
    <name evidence="1" type="ORF">PRZ03_18480</name>
</gene>
<keyword evidence="2" id="KW-1185">Reference proteome</keyword>